<accession>A0AAF5DR21</accession>
<evidence type="ECO:0000313" key="2">
    <source>
        <dbReference type="WBParaSite" id="TCONS_00016245.p1"/>
    </source>
</evidence>
<protein>
    <submittedName>
        <fullName evidence="2">Uncharacterized protein</fullName>
    </submittedName>
</protein>
<proteinExistence type="predicted"/>
<evidence type="ECO:0000313" key="1">
    <source>
        <dbReference type="Proteomes" id="UP000035681"/>
    </source>
</evidence>
<name>A0AAF5DR21_STRER</name>
<dbReference type="Proteomes" id="UP000035681">
    <property type="component" value="Unplaced"/>
</dbReference>
<dbReference type="WBParaSite" id="TCONS_00016245.p1">
    <property type="protein sequence ID" value="TCONS_00016245.p1"/>
    <property type="gene ID" value="XLOC_010765"/>
</dbReference>
<reference evidence="2" key="1">
    <citation type="submission" date="2024-02" db="UniProtKB">
        <authorList>
            <consortium name="WormBaseParasite"/>
        </authorList>
    </citation>
    <scope>IDENTIFICATION</scope>
</reference>
<dbReference type="AlphaFoldDB" id="A0AAF5DR21"/>
<keyword evidence="1" id="KW-1185">Reference proteome</keyword>
<organism evidence="1 2">
    <name type="scientific">Strongyloides stercoralis</name>
    <name type="common">Threadworm</name>
    <dbReference type="NCBI Taxonomy" id="6248"/>
    <lineage>
        <taxon>Eukaryota</taxon>
        <taxon>Metazoa</taxon>
        <taxon>Ecdysozoa</taxon>
        <taxon>Nematoda</taxon>
        <taxon>Chromadorea</taxon>
        <taxon>Rhabditida</taxon>
        <taxon>Tylenchina</taxon>
        <taxon>Panagrolaimomorpha</taxon>
        <taxon>Strongyloidoidea</taxon>
        <taxon>Strongyloididae</taxon>
        <taxon>Strongyloides</taxon>
    </lineage>
</organism>
<sequence length="186" mass="22469">NDGHFFCDRGNLYRLIYLIYKMNFELEKNETDIMMQKYIFMSEISDKFDNSFENDYKINFSIQKQMPTLCEMFSEMNIIKLYAGEKIDGEPLNNEILLRCNISQKIALSKGLVEVISNTNEKHFIIFTNNAIFFETMKKFEKMEKNNFNEFYFDKDMDIMNLLKRILFDKKYNLRIQMKICVFQKN</sequence>